<evidence type="ECO:0000313" key="1">
    <source>
        <dbReference type="EMBL" id="NMC63387.1"/>
    </source>
</evidence>
<evidence type="ECO:0008006" key="3">
    <source>
        <dbReference type="Google" id="ProtNLM"/>
    </source>
</evidence>
<comment type="caution">
    <text evidence="1">The sequence shown here is derived from an EMBL/GenBank/DDBJ whole genome shotgun (WGS) entry which is preliminary data.</text>
</comment>
<protein>
    <recommendedName>
        <fullName evidence="3">Helix-hairpin-helix domain-containing protein</fullName>
    </recommendedName>
</protein>
<dbReference type="AlphaFoldDB" id="A0A7X9IKN4"/>
<accession>A0A7X9IKN4</accession>
<reference evidence="1 2" key="1">
    <citation type="journal article" date="2020" name="Biotechnol. Biofuels">
        <title>New insights from the biogas microbiome by comprehensive genome-resolved metagenomics of nearly 1600 species originating from multiple anaerobic digesters.</title>
        <authorList>
            <person name="Campanaro S."/>
            <person name="Treu L."/>
            <person name="Rodriguez-R L.M."/>
            <person name="Kovalovszki A."/>
            <person name="Ziels R.M."/>
            <person name="Maus I."/>
            <person name="Zhu X."/>
            <person name="Kougias P.G."/>
            <person name="Basile A."/>
            <person name="Luo G."/>
            <person name="Schluter A."/>
            <person name="Konstantinidis K.T."/>
            <person name="Angelidaki I."/>
        </authorList>
    </citation>
    <scope>NUCLEOTIDE SEQUENCE [LARGE SCALE GENOMIC DNA]</scope>
    <source>
        <strain evidence="1">AS27yjCOA_65</strain>
    </source>
</reference>
<evidence type="ECO:0000313" key="2">
    <source>
        <dbReference type="Proteomes" id="UP000524246"/>
    </source>
</evidence>
<organism evidence="1 2">
    <name type="scientific">SAR324 cluster bacterium</name>
    <dbReference type="NCBI Taxonomy" id="2024889"/>
    <lineage>
        <taxon>Bacteria</taxon>
        <taxon>Deltaproteobacteria</taxon>
        <taxon>SAR324 cluster</taxon>
    </lineage>
</organism>
<dbReference type="EMBL" id="JAAZON010000428">
    <property type="protein sequence ID" value="NMC63387.1"/>
    <property type="molecule type" value="Genomic_DNA"/>
</dbReference>
<proteinExistence type="predicted"/>
<gene>
    <name evidence="1" type="ORF">GYA55_09510</name>
</gene>
<name>A0A7X9IKN4_9DELT</name>
<sequence>MSRRFLHLSLFMALILLFQLYLTSSHKSKTQDFLKNVSQSNAEAKLANQEKLKLSEVTIADLQLIPGIADDLSSQIIEKRRDVLESAKILPCRDRHRALEQLHGIAKKKAAKFGLDLELD</sequence>
<dbReference type="Proteomes" id="UP000524246">
    <property type="component" value="Unassembled WGS sequence"/>
</dbReference>